<evidence type="ECO:0000313" key="2">
    <source>
        <dbReference type="Proteomes" id="UP000320762"/>
    </source>
</evidence>
<reference evidence="1 2" key="1">
    <citation type="journal article" date="2019" name="New Phytol.">
        <title>Comparative genomics reveals unique wood-decay strategies and fruiting body development in the Schizophyllaceae.</title>
        <authorList>
            <person name="Almasi E."/>
            <person name="Sahu N."/>
            <person name="Krizsan K."/>
            <person name="Balint B."/>
            <person name="Kovacs G.M."/>
            <person name="Kiss B."/>
            <person name="Cseklye J."/>
            <person name="Drula E."/>
            <person name="Henrissat B."/>
            <person name="Nagy I."/>
            <person name="Chovatia M."/>
            <person name="Adam C."/>
            <person name="LaButti K."/>
            <person name="Lipzen A."/>
            <person name="Riley R."/>
            <person name="Grigoriev I.V."/>
            <person name="Nagy L.G."/>
        </authorList>
    </citation>
    <scope>NUCLEOTIDE SEQUENCE [LARGE SCALE GENOMIC DNA]</scope>
    <source>
        <strain evidence="1 2">NL-1724</strain>
    </source>
</reference>
<dbReference type="Proteomes" id="UP000320762">
    <property type="component" value="Unassembled WGS sequence"/>
</dbReference>
<proteinExistence type="predicted"/>
<dbReference type="STRING" id="97359.A0A550C355"/>
<name>A0A550C355_9AGAR</name>
<dbReference type="OrthoDB" id="630895at2759"/>
<sequence length="176" mass="19737">MGHPIFFKPLSVMNETSSTTLLDAGDDHYNPVFDVYEEAELLYPSRHIGYLLSVGAGTAATVGVNPSRRFANKPRLPLSAISALGHLADRCDLIASSFQAQHADLHRRFFRFTPTDPSLDGSIRWEDVEALEEFVAPYLLAVDKQVQMLVSTMRNQTALVTSSSRRHYDHQTRSWS</sequence>
<dbReference type="AlphaFoldDB" id="A0A550C355"/>
<dbReference type="Gene3D" id="3.40.1090.10">
    <property type="entry name" value="Cytosolic phospholipase A2 catalytic domain"/>
    <property type="match status" value="1"/>
</dbReference>
<dbReference type="EMBL" id="VDMD01000029">
    <property type="protein sequence ID" value="TRM59208.1"/>
    <property type="molecule type" value="Genomic_DNA"/>
</dbReference>
<protein>
    <recommendedName>
        <fullName evidence="3">PNPLA domain-containing protein</fullName>
    </recommendedName>
</protein>
<evidence type="ECO:0008006" key="3">
    <source>
        <dbReference type="Google" id="ProtNLM"/>
    </source>
</evidence>
<evidence type="ECO:0000313" key="1">
    <source>
        <dbReference type="EMBL" id="TRM59208.1"/>
    </source>
</evidence>
<organism evidence="1 2">
    <name type="scientific">Schizophyllum amplum</name>
    <dbReference type="NCBI Taxonomy" id="97359"/>
    <lineage>
        <taxon>Eukaryota</taxon>
        <taxon>Fungi</taxon>
        <taxon>Dikarya</taxon>
        <taxon>Basidiomycota</taxon>
        <taxon>Agaricomycotina</taxon>
        <taxon>Agaricomycetes</taxon>
        <taxon>Agaricomycetidae</taxon>
        <taxon>Agaricales</taxon>
        <taxon>Schizophyllaceae</taxon>
        <taxon>Schizophyllum</taxon>
    </lineage>
</organism>
<comment type="caution">
    <text evidence="1">The sequence shown here is derived from an EMBL/GenBank/DDBJ whole genome shotgun (WGS) entry which is preliminary data.</text>
</comment>
<keyword evidence="2" id="KW-1185">Reference proteome</keyword>
<accession>A0A550C355</accession>
<gene>
    <name evidence="1" type="ORF">BD626DRAFT_156903</name>
</gene>